<name>A0ABQ5R271_9ACTN</name>
<dbReference type="Gene3D" id="3.90.1750.20">
    <property type="entry name" value="Putative Large Serine Recombinase, Chain B, Domain 2"/>
    <property type="match status" value="1"/>
</dbReference>
<reference evidence="2" key="1">
    <citation type="submission" date="2022-12" db="EMBL/GenBank/DDBJ databases">
        <title>New Phytohabitans aurantiacus sp. RD004123 nov., an actinomycete isolated from soil.</title>
        <authorList>
            <person name="Triningsih D.W."/>
            <person name="Harunari E."/>
            <person name="Igarashi Y."/>
        </authorList>
    </citation>
    <scope>NUCLEOTIDE SEQUENCE</scope>
    <source>
        <strain evidence="2">RD004123</strain>
    </source>
</reference>
<dbReference type="PROSITE" id="PS51737">
    <property type="entry name" value="RECOMBINASE_DNA_BIND"/>
    <property type="match status" value="1"/>
</dbReference>
<evidence type="ECO:0000259" key="1">
    <source>
        <dbReference type="PROSITE" id="PS51737"/>
    </source>
</evidence>
<dbReference type="Pfam" id="PF00239">
    <property type="entry name" value="Resolvase"/>
    <property type="match status" value="1"/>
</dbReference>
<organism evidence="2 3">
    <name type="scientific">Phytohabitans aurantiacus</name>
    <dbReference type="NCBI Taxonomy" id="3016789"/>
    <lineage>
        <taxon>Bacteria</taxon>
        <taxon>Bacillati</taxon>
        <taxon>Actinomycetota</taxon>
        <taxon>Actinomycetes</taxon>
        <taxon>Micromonosporales</taxon>
        <taxon>Micromonosporaceae</taxon>
    </lineage>
</organism>
<dbReference type="Pfam" id="PF01078">
    <property type="entry name" value="Mg_chelatase"/>
    <property type="match status" value="1"/>
</dbReference>
<dbReference type="InterPro" id="IPR050639">
    <property type="entry name" value="SSR_resolvase"/>
</dbReference>
<keyword evidence="3" id="KW-1185">Reference proteome</keyword>
<dbReference type="InterPro" id="IPR006119">
    <property type="entry name" value="Resolv_N"/>
</dbReference>
<dbReference type="EMBL" id="BSDI01000034">
    <property type="protein sequence ID" value="GLI00668.1"/>
    <property type="molecule type" value="Genomic_DNA"/>
</dbReference>
<dbReference type="SMART" id="SM00857">
    <property type="entry name" value="Resolvase"/>
    <property type="match status" value="1"/>
</dbReference>
<evidence type="ECO:0000313" key="3">
    <source>
        <dbReference type="Proteomes" id="UP001144280"/>
    </source>
</evidence>
<feature type="domain" description="Recombinase" evidence="1">
    <location>
        <begin position="670"/>
        <end position="779"/>
    </location>
</feature>
<dbReference type="Pfam" id="PF07508">
    <property type="entry name" value="Recombinase"/>
    <property type="match status" value="1"/>
</dbReference>
<dbReference type="Gene3D" id="3.30.230.10">
    <property type="match status" value="1"/>
</dbReference>
<dbReference type="Proteomes" id="UP001144280">
    <property type="component" value="Unassembled WGS sequence"/>
</dbReference>
<proteinExistence type="predicted"/>
<dbReference type="PANTHER" id="PTHR30461:SF23">
    <property type="entry name" value="DNA RECOMBINASE-RELATED"/>
    <property type="match status" value="1"/>
</dbReference>
<accession>A0ABQ5R271</accession>
<dbReference type="SUPFAM" id="SSF53041">
    <property type="entry name" value="Resolvase-like"/>
    <property type="match status" value="1"/>
</dbReference>
<dbReference type="CDD" id="cd00338">
    <property type="entry name" value="Ser_Recombinase"/>
    <property type="match status" value="1"/>
</dbReference>
<dbReference type="InterPro" id="IPR038109">
    <property type="entry name" value="DNA_bind_recomb_sf"/>
</dbReference>
<protein>
    <recommendedName>
        <fullName evidence="1">Recombinase domain-containing protein</fullName>
    </recommendedName>
</protein>
<dbReference type="InterPro" id="IPR011109">
    <property type="entry name" value="DNA_bind_recombinase_dom"/>
</dbReference>
<dbReference type="Gene3D" id="3.40.50.1390">
    <property type="entry name" value="Resolvase, N-terminal catalytic domain"/>
    <property type="match status" value="1"/>
</dbReference>
<dbReference type="PANTHER" id="PTHR30461">
    <property type="entry name" value="DNA-INVERTASE FROM LAMBDOID PROPHAGE"/>
    <property type="match status" value="1"/>
</dbReference>
<dbReference type="Pfam" id="PF13541">
    <property type="entry name" value="ChlI"/>
    <property type="match status" value="1"/>
</dbReference>
<dbReference type="Gene3D" id="3.40.50.300">
    <property type="entry name" value="P-loop containing nucleotide triphosphate hydrolases"/>
    <property type="match status" value="1"/>
</dbReference>
<dbReference type="SUPFAM" id="SSF52540">
    <property type="entry name" value="P-loop containing nucleoside triphosphate hydrolases"/>
    <property type="match status" value="1"/>
</dbReference>
<dbReference type="SUPFAM" id="SSF54211">
    <property type="entry name" value="Ribosomal protein S5 domain 2-like"/>
    <property type="match status" value="1"/>
</dbReference>
<dbReference type="RefSeq" id="WP_281901160.1">
    <property type="nucleotide sequence ID" value="NZ_BSDI01000034.1"/>
</dbReference>
<gene>
    <name evidence="2" type="ORF">Pa4123_59440</name>
</gene>
<evidence type="ECO:0000313" key="2">
    <source>
        <dbReference type="EMBL" id="GLI00668.1"/>
    </source>
</evidence>
<dbReference type="InterPro" id="IPR027417">
    <property type="entry name" value="P-loop_NTPase"/>
</dbReference>
<dbReference type="Pfam" id="PF13335">
    <property type="entry name" value="Mg_chelatase_C"/>
    <property type="match status" value="1"/>
</dbReference>
<comment type="caution">
    <text evidence="2">The sequence shown here is derived from an EMBL/GenBank/DDBJ whole genome shotgun (WGS) entry which is preliminary data.</text>
</comment>
<dbReference type="InterPro" id="IPR000523">
    <property type="entry name" value="Mg_chelatse_chII-like_cat_dom"/>
</dbReference>
<dbReference type="InterPro" id="IPR014721">
    <property type="entry name" value="Ribsml_uS5_D2-typ_fold_subgr"/>
</dbReference>
<dbReference type="InterPro" id="IPR025158">
    <property type="entry name" value="Mg_chelat-rel_C"/>
</dbReference>
<dbReference type="InterPro" id="IPR036162">
    <property type="entry name" value="Resolvase-like_N_sf"/>
</dbReference>
<dbReference type="InterPro" id="IPR020568">
    <property type="entry name" value="Ribosomal_Su5_D2-typ_SF"/>
</dbReference>
<sequence length="1012" mass="109498">MTESTSHRQAVTVPAVANIGTTCQVVYIEATPSAAATAIAGVPDTVAQAALDRIRTGTVSAGLAWPNAPIALRVHPHALPDGDPGLDAAFAVAALAASGQIAASRLASIAVLGALNPAGALQPLQNAAARLAAADRAGLPAAAVPAANLTEASLAAAAQVHGAATLKELVAGLRGQTPLMSPVAWPTAPPHPGADLADLPASWSSARRVLEIAAAGGHHLLLIGPAATAAQLAERLPRLLPNLDPHTATGVAHLHRQAGTLPLDAPVRQRPPWQAPDPHDSVPDLAGTLKRPGAVSLAHAGVLWCANADLMSGRARDVLRLILDQRRINAIGARRQAAYPAAAQLLLSATGCQKPATGDGCGCPQHVHNRILARLGPLFDRVDIHYSLPPTTPPEQVDRADGPPPGSAIVAARVAAARANARAARRPWHINAEATAPALREALDRVPAAWLAPLRHAQACGMLSPRGTTQVLRLAFTIADLAGRAMPNAGDLADANCLEVRTGLRCPMRKRPAAKYRRISRDREGRELGIERQDEDLDALADKRGLVWVDDYFDNDLSASTNSRKPRPDYDRMLRDAKAGKFEVIAAYTTSRLTRRPREFEDLIDLARDHGIEFQYIRSPEFDLTTAQGRGIARTLAARDAEQAETTAELVQRAHRQRAEMGEIHGGQTPYGFTQVWDRGKLVTYVENTGQADIIREAYDRILAGEGLGGIAADWQRRGIATARGAKWTRRTIQSMVIGPSIAGYREHNGDLFEAKWPPLVDRDDWTRVREIVGVYASDRQGNHKPRTGNGNARKYALSGLVFHAAGGGCGRVLYGCRMPTDKRPDRYGYVCTTPACRRLFIDGQAVERFILDQVCEVIDGRALAAAIEADKSKEDPGREIRTAIADDERRLQRVQDEYDDDQIPQAEYRRRRDRLTTRLDDNRRKLADLSAARVVLPTGDELRAQWPTRDAIWKRTILGAVIRRVTVGPMPKGMASHLTQRRTETDDEYAGRLDLHRATVLAARVKVEWLH</sequence>